<sequence>MVRKSRTEMIEATRRKLIETARQQFGTVGYANTVMDDLTAKAGMTRGALYHHFGDKKGLFLAVLQQIDAEMDGRLTEISMHETDTWTVFTGRCHAYLEMAIEPEIQRVVLCDASSVLDAEQLQDARLQCIASIAAMLNTLMEKGQITPTSPHILARLINGGLMDAALWIAKSQQPDKALSEALNSLDVLLNGLKK</sequence>
<keyword evidence="1 2" id="KW-0238">DNA-binding</keyword>
<dbReference type="PANTHER" id="PTHR30055">
    <property type="entry name" value="HTH-TYPE TRANSCRIPTIONAL REGULATOR RUTR"/>
    <property type="match status" value="1"/>
</dbReference>
<accession>A0ABU4SGF3</accession>
<organism evidence="4 5">
    <name type="scientific">Xenorhabdus littoralis</name>
    <dbReference type="NCBI Taxonomy" id="2582835"/>
    <lineage>
        <taxon>Bacteria</taxon>
        <taxon>Pseudomonadati</taxon>
        <taxon>Pseudomonadota</taxon>
        <taxon>Gammaproteobacteria</taxon>
        <taxon>Enterobacterales</taxon>
        <taxon>Morganellaceae</taxon>
        <taxon>Xenorhabdus</taxon>
    </lineage>
</organism>
<dbReference type="PRINTS" id="PR00455">
    <property type="entry name" value="HTHTETR"/>
</dbReference>
<dbReference type="RefSeq" id="WP_319924448.1">
    <property type="nucleotide sequence ID" value="NZ_VCDP01000002.1"/>
</dbReference>
<feature type="domain" description="HTH tetR-type" evidence="3">
    <location>
        <begin position="11"/>
        <end position="71"/>
    </location>
</feature>
<dbReference type="InterPro" id="IPR050109">
    <property type="entry name" value="HTH-type_TetR-like_transc_reg"/>
</dbReference>
<evidence type="ECO:0000313" key="5">
    <source>
        <dbReference type="Proteomes" id="UP001271640"/>
    </source>
</evidence>
<dbReference type="Proteomes" id="UP001271640">
    <property type="component" value="Unassembled WGS sequence"/>
</dbReference>
<comment type="caution">
    <text evidence="4">The sequence shown here is derived from an EMBL/GenBank/DDBJ whole genome shotgun (WGS) entry which is preliminary data.</text>
</comment>
<gene>
    <name evidence="4" type="ORF">FE394_00500</name>
</gene>
<dbReference type="SUPFAM" id="SSF46689">
    <property type="entry name" value="Homeodomain-like"/>
    <property type="match status" value="1"/>
</dbReference>
<evidence type="ECO:0000256" key="2">
    <source>
        <dbReference type="PROSITE-ProRule" id="PRU00335"/>
    </source>
</evidence>
<evidence type="ECO:0000313" key="4">
    <source>
        <dbReference type="EMBL" id="MDX7997713.1"/>
    </source>
</evidence>
<dbReference type="InterPro" id="IPR001647">
    <property type="entry name" value="HTH_TetR"/>
</dbReference>
<dbReference type="EMBL" id="VCDP01000002">
    <property type="protein sequence ID" value="MDX7997713.1"/>
    <property type="molecule type" value="Genomic_DNA"/>
</dbReference>
<dbReference type="InterPro" id="IPR009057">
    <property type="entry name" value="Homeodomain-like_sf"/>
</dbReference>
<dbReference type="Gene3D" id="1.10.357.10">
    <property type="entry name" value="Tetracycline Repressor, domain 2"/>
    <property type="match status" value="1"/>
</dbReference>
<evidence type="ECO:0000259" key="3">
    <source>
        <dbReference type="PROSITE" id="PS50977"/>
    </source>
</evidence>
<feature type="DNA-binding region" description="H-T-H motif" evidence="2">
    <location>
        <begin position="34"/>
        <end position="53"/>
    </location>
</feature>
<name>A0ABU4SGF3_9GAMM</name>
<dbReference type="InterPro" id="IPR049484">
    <property type="entry name" value="Rv0078-like_C"/>
</dbReference>
<protein>
    <submittedName>
        <fullName evidence="4">TetR/AcrR family transcriptional regulator</fullName>
    </submittedName>
</protein>
<dbReference type="Pfam" id="PF00440">
    <property type="entry name" value="TetR_N"/>
    <property type="match status" value="1"/>
</dbReference>
<keyword evidence="5" id="KW-1185">Reference proteome</keyword>
<proteinExistence type="predicted"/>
<dbReference type="PROSITE" id="PS50977">
    <property type="entry name" value="HTH_TETR_2"/>
    <property type="match status" value="1"/>
</dbReference>
<dbReference type="PANTHER" id="PTHR30055:SF223">
    <property type="entry name" value="HTH-TYPE TRANSCRIPTIONAL REGULATOR UIDR"/>
    <property type="match status" value="1"/>
</dbReference>
<evidence type="ECO:0000256" key="1">
    <source>
        <dbReference type="ARBA" id="ARBA00023125"/>
    </source>
</evidence>
<dbReference type="Pfam" id="PF21351">
    <property type="entry name" value="TetR_C_41"/>
    <property type="match status" value="1"/>
</dbReference>
<reference evidence="5" key="1">
    <citation type="journal article" date="2024" name="Toxins">
        <title>Genome Sequence Analysis of Native Xenorhabdus Strains Isolated from Entomopathogenic Nematodes in Argentina.</title>
        <authorList>
            <person name="Palma L."/>
            <person name="Frizzo L."/>
            <person name="Kaiser S."/>
            <person name="Berry C."/>
            <person name="Caballero P."/>
            <person name="Bode H.B."/>
            <person name="Del Valle E.E."/>
        </authorList>
    </citation>
    <scope>NUCLEOTIDE SEQUENCE [LARGE SCALE GENOMIC DNA]</scope>
    <source>
        <strain evidence="5">Reich</strain>
    </source>
</reference>